<accession>A0A4Y2UMH8</accession>
<dbReference type="Proteomes" id="UP000499080">
    <property type="component" value="Unassembled WGS sequence"/>
</dbReference>
<organism evidence="1 2">
    <name type="scientific">Araneus ventricosus</name>
    <name type="common">Orbweaver spider</name>
    <name type="synonym">Epeira ventricosa</name>
    <dbReference type="NCBI Taxonomy" id="182803"/>
    <lineage>
        <taxon>Eukaryota</taxon>
        <taxon>Metazoa</taxon>
        <taxon>Ecdysozoa</taxon>
        <taxon>Arthropoda</taxon>
        <taxon>Chelicerata</taxon>
        <taxon>Arachnida</taxon>
        <taxon>Araneae</taxon>
        <taxon>Araneomorphae</taxon>
        <taxon>Entelegynae</taxon>
        <taxon>Araneoidea</taxon>
        <taxon>Araneidae</taxon>
        <taxon>Araneus</taxon>
    </lineage>
</organism>
<evidence type="ECO:0000313" key="2">
    <source>
        <dbReference type="Proteomes" id="UP000499080"/>
    </source>
</evidence>
<gene>
    <name evidence="1" type="ORF">AVEN_41245_1</name>
</gene>
<protein>
    <submittedName>
        <fullName evidence="1">Uncharacterized protein</fullName>
    </submittedName>
</protein>
<name>A0A4Y2UMH8_ARAVE</name>
<reference evidence="1 2" key="1">
    <citation type="journal article" date="2019" name="Sci. Rep.">
        <title>Orb-weaving spider Araneus ventricosus genome elucidates the spidroin gene catalogue.</title>
        <authorList>
            <person name="Kono N."/>
            <person name="Nakamura H."/>
            <person name="Ohtoshi R."/>
            <person name="Moran D.A.P."/>
            <person name="Shinohara A."/>
            <person name="Yoshida Y."/>
            <person name="Fujiwara M."/>
            <person name="Mori M."/>
            <person name="Tomita M."/>
            <person name="Arakawa K."/>
        </authorList>
    </citation>
    <scope>NUCLEOTIDE SEQUENCE [LARGE SCALE GENOMIC DNA]</scope>
</reference>
<keyword evidence="2" id="KW-1185">Reference proteome</keyword>
<dbReference type="OrthoDB" id="6485787at2759"/>
<dbReference type="AlphaFoldDB" id="A0A4Y2UMH8"/>
<proteinExistence type="predicted"/>
<sequence length="112" mass="12110">MFSNVAYIVKRLSTNKESFVTVSPFLVQKSISNNVGEVASVRKLRSGDLLIEVASKIQSQKIVALKTVGIIPVTISPHSSLNTSKGIISCGEMLNDAMEEITNELQCQGVTQ</sequence>
<evidence type="ECO:0000313" key="1">
    <source>
        <dbReference type="EMBL" id="GBO13354.1"/>
    </source>
</evidence>
<comment type="caution">
    <text evidence="1">The sequence shown here is derived from an EMBL/GenBank/DDBJ whole genome shotgun (WGS) entry which is preliminary data.</text>
</comment>
<dbReference type="EMBL" id="BGPR01037691">
    <property type="protein sequence ID" value="GBO13354.1"/>
    <property type="molecule type" value="Genomic_DNA"/>
</dbReference>